<proteinExistence type="predicted"/>
<dbReference type="GO" id="GO:0043565">
    <property type="term" value="F:sequence-specific DNA binding"/>
    <property type="evidence" value="ECO:0007669"/>
    <property type="project" value="InterPro"/>
</dbReference>
<gene>
    <name evidence="10" type="primary">pilR</name>
    <name evidence="10" type="ORF">MoryE10_11380</name>
</gene>
<evidence type="ECO:0000259" key="8">
    <source>
        <dbReference type="PROSITE" id="PS50045"/>
    </source>
</evidence>
<dbReference type="KEGG" id="moz:MoryE10_11380"/>
<reference evidence="10" key="1">
    <citation type="submission" date="2019-06" db="EMBL/GenBank/DDBJ databases">
        <title>Complete genome sequence of Methylogaea oryzae strain JCM16910.</title>
        <authorList>
            <person name="Asakawa S."/>
        </authorList>
    </citation>
    <scope>NUCLEOTIDE SEQUENCE</scope>
    <source>
        <strain evidence="10">E10</strain>
    </source>
</reference>
<dbReference type="SMART" id="SM00448">
    <property type="entry name" value="REC"/>
    <property type="match status" value="1"/>
</dbReference>
<dbReference type="InterPro" id="IPR002078">
    <property type="entry name" value="Sigma_54_int"/>
</dbReference>
<dbReference type="FunFam" id="3.40.50.300:FF:000006">
    <property type="entry name" value="DNA-binding transcriptional regulator NtrC"/>
    <property type="match status" value="1"/>
</dbReference>
<keyword evidence="3" id="KW-0805">Transcription regulation</keyword>
<accession>A0A8D4VNX3</accession>
<keyword evidence="5" id="KW-0804">Transcription</keyword>
<evidence type="ECO:0000256" key="4">
    <source>
        <dbReference type="ARBA" id="ARBA00023125"/>
    </source>
</evidence>
<evidence type="ECO:0000259" key="9">
    <source>
        <dbReference type="PROSITE" id="PS50110"/>
    </source>
</evidence>
<organism evidence="10 11">
    <name type="scientific">Methylogaea oryzae</name>
    <dbReference type="NCBI Taxonomy" id="1295382"/>
    <lineage>
        <taxon>Bacteria</taxon>
        <taxon>Pseudomonadati</taxon>
        <taxon>Pseudomonadota</taxon>
        <taxon>Gammaproteobacteria</taxon>
        <taxon>Methylococcales</taxon>
        <taxon>Methylococcaceae</taxon>
        <taxon>Methylogaea</taxon>
    </lineage>
</organism>
<feature type="domain" description="Response regulatory" evidence="9">
    <location>
        <begin position="7"/>
        <end position="121"/>
    </location>
</feature>
<dbReference type="PROSITE" id="PS00676">
    <property type="entry name" value="SIGMA54_INTERACT_2"/>
    <property type="match status" value="1"/>
</dbReference>
<evidence type="ECO:0000256" key="3">
    <source>
        <dbReference type="ARBA" id="ARBA00023015"/>
    </source>
</evidence>
<dbReference type="InterPro" id="IPR058031">
    <property type="entry name" value="AAA_lid_NorR"/>
</dbReference>
<dbReference type="PROSITE" id="PS50045">
    <property type="entry name" value="SIGMA54_INTERACT_4"/>
    <property type="match status" value="1"/>
</dbReference>
<dbReference type="RefSeq" id="WP_221048486.1">
    <property type="nucleotide sequence ID" value="NZ_AP019782.1"/>
</dbReference>
<feature type="compositionally biased region" description="Low complexity" evidence="7">
    <location>
        <begin position="385"/>
        <end position="399"/>
    </location>
</feature>
<dbReference type="Proteomes" id="UP000824988">
    <property type="component" value="Chromosome"/>
</dbReference>
<dbReference type="PROSITE" id="PS00688">
    <property type="entry name" value="SIGMA54_INTERACT_3"/>
    <property type="match status" value="1"/>
</dbReference>
<keyword evidence="2" id="KW-0067">ATP-binding</keyword>
<dbReference type="GO" id="GO:0006355">
    <property type="term" value="P:regulation of DNA-templated transcription"/>
    <property type="evidence" value="ECO:0007669"/>
    <property type="project" value="InterPro"/>
</dbReference>
<dbReference type="EMBL" id="AP019782">
    <property type="protein sequence ID" value="BBL70532.1"/>
    <property type="molecule type" value="Genomic_DNA"/>
</dbReference>
<dbReference type="GO" id="GO:0005524">
    <property type="term" value="F:ATP binding"/>
    <property type="evidence" value="ECO:0007669"/>
    <property type="project" value="UniProtKB-KW"/>
</dbReference>
<evidence type="ECO:0000256" key="1">
    <source>
        <dbReference type="ARBA" id="ARBA00022741"/>
    </source>
</evidence>
<evidence type="ECO:0000313" key="11">
    <source>
        <dbReference type="Proteomes" id="UP000824988"/>
    </source>
</evidence>
<protein>
    <submittedName>
        <fullName evidence="10">Type 4 fimbriae expression regulatory protein PilR</fullName>
    </submittedName>
</protein>
<dbReference type="InterPro" id="IPR025943">
    <property type="entry name" value="Sigma_54_int_dom_ATP-bd_2"/>
</dbReference>
<dbReference type="Pfam" id="PF02954">
    <property type="entry name" value="HTH_8"/>
    <property type="match status" value="1"/>
</dbReference>
<feature type="region of interest" description="Disordered" evidence="7">
    <location>
        <begin position="378"/>
        <end position="399"/>
    </location>
</feature>
<evidence type="ECO:0000256" key="2">
    <source>
        <dbReference type="ARBA" id="ARBA00022840"/>
    </source>
</evidence>
<evidence type="ECO:0000256" key="5">
    <source>
        <dbReference type="ARBA" id="ARBA00023163"/>
    </source>
</evidence>
<sequence>MQNETAQVLVVDDEPDIRELIALTLERMKLTAHAAADLAQAKALLTEQRYLLCLTDMKLPDGDGLDLVAHIQRAQPDLPVAVITAHGTMDTAVRALKNGAFDFVAKPIDLHQLRNLVNAALSLTRQTAGHGPRDRHVLLGESDAIQAIRSKIAKLSRNQAPIHISGESGTGKELAARLIHSQGPRADKPFVAVNCGAIPPELMESEFFGHKKGSFTGAVSDKTGLFQAAEGGTLFLDEVADLPLPLQVKLLRAIQEKAVRPVGEQKETAVDVRILSASHKNLEYLVQQGAFRQDLFYRINVIQLHLPPLRERPGDIPLLARHILQRQGESQGQACRLTPQADAALAAYPFPGNVRELENVLERAVALCDGDEIGAEDLGLPQTAPPLASQPESAAPAAPLPPIAAAGLEALDSYKEELEKQTILHALEQTRWNRTAAAKQLGITFRALRYRLKKLGLE</sequence>
<dbReference type="PANTHER" id="PTHR32071">
    <property type="entry name" value="TRANSCRIPTIONAL REGULATORY PROTEIN"/>
    <property type="match status" value="1"/>
</dbReference>
<dbReference type="InterPro" id="IPR003593">
    <property type="entry name" value="AAA+_ATPase"/>
</dbReference>
<evidence type="ECO:0000313" key="10">
    <source>
        <dbReference type="EMBL" id="BBL70532.1"/>
    </source>
</evidence>
<dbReference type="AlphaFoldDB" id="A0A8D4VNX3"/>
<dbReference type="Pfam" id="PF00158">
    <property type="entry name" value="Sigma54_activat"/>
    <property type="match status" value="1"/>
</dbReference>
<keyword evidence="1" id="KW-0547">Nucleotide-binding</keyword>
<evidence type="ECO:0000256" key="6">
    <source>
        <dbReference type="PROSITE-ProRule" id="PRU00169"/>
    </source>
</evidence>
<dbReference type="SMART" id="SM00382">
    <property type="entry name" value="AAA"/>
    <property type="match status" value="1"/>
</dbReference>
<dbReference type="CDD" id="cd00009">
    <property type="entry name" value="AAA"/>
    <property type="match status" value="1"/>
</dbReference>
<dbReference type="Pfam" id="PF25601">
    <property type="entry name" value="AAA_lid_14"/>
    <property type="match status" value="1"/>
</dbReference>
<dbReference type="Pfam" id="PF00072">
    <property type="entry name" value="Response_reg"/>
    <property type="match status" value="1"/>
</dbReference>
<dbReference type="InterPro" id="IPR025944">
    <property type="entry name" value="Sigma_54_int_dom_CS"/>
</dbReference>
<feature type="domain" description="Sigma-54 factor interaction" evidence="8">
    <location>
        <begin position="138"/>
        <end position="366"/>
    </location>
</feature>
<keyword evidence="4" id="KW-0238">DNA-binding</keyword>
<dbReference type="InterPro" id="IPR001789">
    <property type="entry name" value="Sig_transdc_resp-reg_receiver"/>
</dbReference>
<keyword evidence="6" id="KW-0597">Phosphoprotein</keyword>
<dbReference type="PANTHER" id="PTHR32071:SF100">
    <property type="entry name" value="RESPONSE REGULATOR PROTEIN PILR"/>
    <property type="match status" value="1"/>
</dbReference>
<keyword evidence="11" id="KW-1185">Reference proteome</keyword>
<feature type="modified residue" description="4-aspartylphosphate" evidence="6">
    <location>
        <position position="56"/>
    </location>
</feature>
<dbReference type="InterPro" id="IPR002197">
    <property type="entry name" value="HTH_Fis"/>
</dbReference>
<evidence type="ECO:0000256" key="7">
    <source>
        <dbReference type="SAM" id="MobiDB-lite"/>
    </source>
</evidence>
<name>A0A8D4VNX3_9GAMM</name>
<dbReference type="PROSITE" id="PS50110">
    <property type="entry name" value="RESPONSE_REGULATORY"/>
    <property type="match status" value="1"/>
</dbReference>
<dbReference type="GO" id="GO:0000160">
    <property type="term" value="P:phosphorelay signal transduction system"/>
    <property type="evidence" value="ECO:0007669"/>
    <property type="project" value="InterPro"/>
</dbReference>